<keyword evidence="6 8" id="KW-0472">Membrane</keyword>
<keyword evidence="4 8" id="KW-0812">Transmembrane</keyword>
<gene>
    <name evidence="9" type="ORF">SAMN05421813_107106</name>
</gene>
<dbReference type="Pfam" id="PF09594">
    <property type="entry name" value="GT87"/>
    <property type="match status" value="1"/>
</dbReference>
<evidence type="ECO:0008006" key="11">
    <source>
        <dbReference type="Google" id="ProtNLM"/>
    </source>
</evidence>
<evidence type="ECO:0000256" key="5">
    <source>
        <dbReference type="ARBA" id="ARBA00022989"/>
    </source>
</evidence>
<dbReference type="AlphaFoldDB" id="A0A1G9R7T4"/>
<evidence type="ECO:0000256" key="1">
    <source>
        <dbReference type="ARBA" id="ARBA00004651"/>
    </source>
</evidence>
<evidence type="ECO:0000256" key="3">
    <source>
        <dbReference type="ARBA" id="ARBA00022679"/>
    </source>
</evidence>
<feature type="transmembrane region" description="Helical" evidence="8">
    <location>
        <begin position="312"/>
        <end position="331"/>
    </location>
</feature>
<name>A0A1G9R7T4_9SPHI</name>
<dbReference type="STRING" id="990371.SAMN05421813_107106"/>
<evidence type="ECO:0000313" key="10">
    <source>
        <dbReference type="Proteomes" id="UP000199226"/>
    </source>
</evidence>
<evidence type="ECO:0000313" key="9">
    <source>
        <dbReference type="EMBL" id="SDM18495.1"/>
    </source>
</evidence>
<dbReference type="Proteomes" id="UP000199226">
    <property type="component" value="Unassembled WGS sequence"/>
</dbReference>
<evidence type="ECO:0000256" key="2">
    <source>
        <dbReference type="ARBA" id="ARBA00022475"/>
    </source>
</evidence>
<sequence length="375" mass="42475">MSLFIAIALVTGIKQYTRGHYNNYKIFKYTFLHSLEEKSLYEEYPLEYGDSNHYGPVFALIIAPFALLPDALGTSLWNIANALILCLGFYSLPLPIRTRSIIALVCAHEALVALLSFQFNVGLTGLIMLSFSYLISQKEAKSAFVIALGTLIKLYGIVGLAFFFFSRNKWRFIFSGIASIAVLLILPAMLSSTDYVIRSYADWYSSLTEKNMHNASLTSMQDISLMGIVRRVMQDASIPNLPFLAGGLLLFLLPYTRIDQFKHTPFRLMLLSSVLIFTVIFSSGSESPTYIIAFAGVAIWFMIQPSPKNKGIIFLFVFAFILTSMSPSDLFPKFIRDQYIKPYSLKALPCVLIWFTIIYQMLKLDFKNYKNYGIE</sequence>
<feature type="transmembrane region" description="Helical" evidence="8">
    <location>
        <begin position="111"/>
        <end position="136"/>
    </location>
</feature>
<dbReference type="GO" id="GO:0005886">
    <property type="term" value="C:plasma membrane"/>
    <property type="evidence" value="ECO:0007669"/>
    <property type="project" value="UniProtKB-SubCell"/>
</dbReference>
<accession>A0A1G9R7T4</accession>
<keyword evidence="10" id="KW-1185">Reference proteome</keyword>
<feature type="transmembrane region" description="Helical" evidence="8">
    <location>
        <begin position="57"/>
        <end position="90"/>
    </location>
</feature>
<feature type="transmembrane region" description="Helical" evidence="8">
    <location>
        <begin position="265"/>
        <end position="281"/>
    </location>
</feature>
<feature type="transmembrane region" description="Helical" evidence="8">
    <location>
        <begin position="172"/>
        <end position="190"/>
    </location>
</feature>
<dbReference type="OrthoDB" id="1070018at2"/>
<evidence type="ECO:0000256" key="8">
    <source>
        <dbReference type="SAM" id="Phobius"/>
    </source>
</evidence>
<evidence type="ECO:0000256" key="4">
    <source>
        <dbReference type="ARBA" id="ARBA00022692"/>
    </source>
</evidence>
<evidence type="ECO:0000256" key="6">
    <source>
        <dbReference type="ARBA" id="ARBA00023136"/>
    </source>
</evidence>
<reference evidence="10" key="1">
    <citation type="submission" date="2016-10" db="EMBL/GenBank/DDBJ databases">
        <authorList>
            <person name="Varghese N."/>
            <person name="Submissions S."/>
        </authorList>
    </citation>
    <scope>NUCLEOTIDE SEQUENCE [LARGE SCALE GENOMIC DNA]</scope>
    <source>
        <strain evidence="10">DSM 24536</strain>
    </source>
</reference>
<comment type="subcellular location">
    <subcellularLocation>
        <location evidence="1">Cell membrane</location>
        <topology evidence="1">Multi-pass membrane protein</topology>
    </subcellularLocation>
</comment>
<protein>
    <recommendedName>
        <fullName evidence="11">DUF2029 domain-containing protein</fullName>
    </recommendedName>
</protein>
<proteinExistence type="inferred from homology"/>
<evidence type="ECO:0000256" key="7">
    <source>
        <dbReference type="ARBA" id="ARBA00024033"/>
    </source>
</evidence>
<feature type="transmembrane region" description="Helical" evidence="8">
    <location>
        <begin position="142"/>
        <end position="165"/>
    </location>
</feature>
<dbReference type="GO" id="GO:0016758">
    <property type="term" value="F:hexosyltransferase activity"/>
    <property type="evidence" value="ECO:0007669"/>
    <property type="project" value="InterPro"/>
</dbReference>
<keyword evidence="3" id="KW-0808">Transferase</keyword>
<dbReference type="InterPro" id="IPR018584">
    <property type="entry name" value="GT87"/>
</dbReference>
<dbReference type="EMBL" id="FNHH01000007">
    <property type="protein sequence ID" value="SDM18495.1"/>
    <property type="molecule type" value="Genomic_DNA"/>
</dbReference>
<dbReference type="RefSeq" id="WP_090702895.1">
    <property type="nucleotide sequence ID" value="NZ_FNHH01000007.1"/>
</dbReference>
<keyword evidence="2" id="KW-1003">Cell membrane</keyword>
<comment type="similarity">
    <text evidence="7">Belongs to the glycosyltransferase 87 family.</text>
</comment>
<keyword evidence="5 8" id="KW-1133">Transmembrane helix</keyword>
<organism evidence="9 10">
    <name type="scientific">Daejeonella rubra</name>
    <dbReference type="NCBI Taxonomy" id="990371"/>
    <lineage>
        <taxon>Bacteria</taxon>
        <taxon>Pseudomonadati</taxon>
        <taxon>Bacteroidota</taxon>
        <taxon>Sphingobacteriia</taxon>
        <taxon>Sphingobacteriales</taxon>
        <taxon>Sphingobacteriaceae</taxon>
        <taxon>Daejeonella</taxon>
    </lineage>
</organism>
<feature type="transmembrane region" description="Helical" evidence="8">
    <location>
        <begin position="236"/>
        <end position="253"/>
    </location>
</feature>
<feature type="transmembrane region" description="Helical" evidence="8">
    <location>
        <begin position="343"/>
        <end position="362"/>
    </location>
</feature>